<dbReference type="EMBL" id="FWXR01000001">
    <property type="protein sequence ID" value="SMC33026.1"/>
    <property type="molecule type" value="Genomic_DNA"/>
</dbReference>
<keyword evidence="1" id="KW-0812">Transmembrane</keyword>
<accession>A0A1W1YA47</accession>
<evidence type="ECO:0000313" key="2">
    <source>
        <dbReference type="EMBL" id="SMC33026.1"/>
    </source>
</evidence>
<organism evidence="2 3">
    <name type="scientific">Fulvimarina manganoxydans</name>
    <dbReference type="NCBI Taxonomy" id="937218"/>
    <lineage>
        <taxon>Bacteria</taxon>
        <taxon>Pseudomonadati</taxon>
        <taxon>Pseudomonadota</taxon>
        <taxon>Alphaproteobacteria</taxon>
        <taxon>Hyphomicrobiales</taxon>
        <taxon>Aurantimonadaceae</taxon>
        <taxon>Fulvimarina</taxon>
    </lineage>
</organism>
<gene>
    <name evidence="2" type="ORF">SAMN06297251_101104</name>
</gene>
<sequence length="85" mass="9175">MADLMRFLLRHSIVGFSAAALFVAGLCLLDLNGFGGLLSRSDLAPAIYLLPVAALGLTFSSAQMGIVLMLGWDTPDERRPPQRRT</sequence>
<feature type="transmembrane region" description="Helical" evidence="1">
    <location>
        <begin position="12"/>
        <end position="34"/>
    </location>
</feature>
<keyword evidence="1" id="KW-1133">Transmembrane helix</keyword>
<dbReference type="Proteomes" id="UP000192656">
    <property type="component" value="Unassembled WGS sequence"/>
</dbReference>
<name>A0A1W1YA47_9HYPH</name>
<dbReference type="RefSeq" id="WP_084407894.1">
    <property type="nucleotide sequence ID" value="NZ_FWXR01000001.1"/>
</dbReference>
<evidence type="ECO:0000313" key="3">
    <source>
        <dbReference type="Proteomes" id="UP000192656"/>
    </source>
</evidence>
<reference evidence="2 3" key="1">
    <citation type="submission" date="2017-04" db="EMBL/GenBank/DDBJ databases">
        <authorList>
            <person name="Afonso C.L."/>
            <person name="Miller P.J."/>
            <person name="Scott M.A."/>
            <person name="Spackman E."/>
            <person name="Goraichik I."/>
            <person name="Dimitrov K.M."/>
            <person name="Suarez D.L."/>
            <person name="Swayne D.E."/>
        </authorList>
    </citation>
    <scope>NUCLEOTIDE SEQUENCE [LARGE SCALE GENOMIC DNA]</scope>
    <source>
        <strain evidence="2 3">CGMCC 1.10972</strain>
    </source>
</reference>
<feature type="transmembrane region" description="Helical" evidence="1">
    <location>
        <begin position="46"/>
        <end position="72"/>
    </location>
</feature>
<protein>
    <submittedName>
        <fullName evidence="2">Uncharacterized protein</fullName>
    </submittedName>
</protein>
<dbReference type="OrthoDB" id="8115457at2"/>
<keyword evidence="3" id="KW-1185">Reference proteome</keyword>
<evidence type="ECO:0000256" key="1">
    <source>
        <dbReference type="SAM" id="Phobius"/>
    </source>
</evidence>
<dbReference type="AlphaFoldDB" id="A0A1W1YA47"/>
<keyword evidence="1" id="KW-0472">Membrane</keyword>
<proteinExistence type="predicted"/>